<feature type="domain" description="Filamentous haemagglutinin FhaB/tRNA nuclease CdiA-like TPS" evidence="1">
    <location>
        <begin position="10"/>
        <end position="48"/>
    </location>
</feature>
<reference evidence="2 3" key="1">
    <citation type="journal article" date="2018" name="ACS Chem. Biol.">
        <title>Ketoreductase domain dysfunction expands chemodiversity: malyngamide biosynthesis in the cyanobacterium Okeania hirsuta.</title>
        <authorList>
            <person name="Moss N.A."/>
            <person name="Leao T."/>
            <person name="Rankin M."/>
            <person name="McCullough T.M."/>
            <person name="Qu P."/>
            <person name="Korobeynikov A."/>
            <person name="Smith J.L."/>
            <person name="Gerwick L."/>
            <person name="Gerwick W.H."/>
        </authorList>
    </citation>
    <scope>NUCLEOTIDE SEQUENCE [LARGE SCALE GENOMIC DNA]</scope>
    <source>
        <strain evidence="2 3">PAB10Feb10-1</strain>
    </source>
</reference>
<proteinExistence type="predicted"/>
<dbReference type="OrthoDB" id="518142at2"/>
<dbReference type="AlphaFoldDB" id="A0A3N6PZW3"/>
<dbReference type="Pfam" id="PF05860">
    <property type="entry name" value="TPS"/>
    <property type="match status" value="1"/>
</dbReference>
<evidence type="ECO:0000313" key="3">
    <source>
        <dbReference type="Proteomes" id="UP000269154"/>
    </source>
</evidence>
<dbReference type="SUPFAM" id="SSF51126">
    <property type="entry name" value="Pectin lyase-like"/>
    <property type="match status" value="1"/>
</dbReference>
<dbReference type="InterPro" id="IPR011050">
    <property type="entry name" value="Pectin_lyase_fold/virulence"/>
</dbReference>
<evidence type="ECO:0000313" key="2">
    <source>
        <dbReference type="EMBL" id="RQH50282.1"/>
    </source>
</evidence>
<protein>
    <recommendedName>
        <fullName evidence="1">Filamentous haemagglutinin FhaB/tRNA nuclease CdiA-like TPS domain-containing protein</fullName>
    </recommendedName>
</protein>
<comment type="caution">
    <text evidence="2">The sequence shown here is derived from an EMBL/GenBank/DDBJ whole genome shotgun (WGS) entry which is preliminary data.</text>
</comment>
<dbReference type="InterPro" id="IPR012334">
    <property type="entry name" value="Pectin_lyas_fold"/>
</dbReference>
<keyword evidence="3" id="KW-1185">Reference proteome</keyword>
<evidence type="ECO:0000259" key="1">
    <source>
        <dbReference type="Pfam" id="PF05860"/>
    </source>
</evidence>
<sequence>MNSIDQLKEQIEGGVIRGANLFHSFQEFNVGEGRSVYFTNPTGIENILLPSRQKITYLIIIKTTLF</sequence>
<organism evidence="2 3">
    <name type="scientific">Okeania hirsuta</name>
    <dbReference type="NCBI Taxonomy" id="1458930"/>
    <lineage>
        <taxon>Bacteria</taxon>
        <taxon>Bacillati</taxon>
        <taxon>Cyanobacteriota</taxon>
        <taxon>Cyanophyceae</taxon>
        <taxon>Oscillatoriophycideae</taxon>
        <taxon>Oscillatoriales</taxon>
        <taxon>Microcoleaceae</taxon>
        <taxon>Okeania</taxon>
    </lineage>
</organism>
<dbReference type="InterPro" id="IPR008638">
    <property type="entry name" value="FhaB/CdiA-like_TPS"/>
</dbReference>
<dbReference type="Gene3D" id="2.160.20.10">
    <property type="entry name" value="Single-stranded right-handed beta-helix, Pectin lyase-like"/>
    <property type="match status" value="1"/>
</dbReference>
<dbReference type="EMBL" id="RCBY01000023">
    <property type="protein sequence ID" value="RQH50282.1"/>
    <property type="molecule type" value="Genomic_DNA"/>
</dbReference>
<dbReference type="Proteomes" id="UP000269154">
    <property type="component" value="Unassembled WGS sequence"/>
</dbReference>
<accession>A0A3N6PZW3</accession>
<gene>
    <name evidence="2" type="ORF">D5R40_06535</name>
</gene>
<name>A0A3N6PZW3_9CYAN</name>